<protein>
    <submittedName>
        <fullName evidence="3">Repressor protein</fullName>
    </submittedName>
</protein>
<name>A0AAU8B3W0_9VIRU</name>
<proteinExistence type="predicted"/>
<keyword evidence="1" id="KW-0238">DNA-binding</keyword>
<dbReference type="PANTHER" id="PTHR46558:SF11">
    <property type="entry name" value="HTH-TYPE TRANSCRIPTIONAL REGULATOR XRE"/>
    <property type="match status" value="1"/>
</dbReference>
<dbReference type="CDD" id="cd00093">
    <property type="entry name" value="HTH_XRE"/>
    <property type="match status" value="1"/>
</dbReference>
<dbReference type="GO" id="GO:0003677">
    <property type="term" value="F:DNA binding"/>
    <property type="evidence" value="ECO:0007669"/>
    <property type="project" value="UniProtKB-KW"/>
</dbReference>
<dbReference type="Pfam" id="PF01381">
    <property type="entry name" value="HTH_3"/>
    <property type="match status" value="1"/>
</dbReference>
<evidence type="ECO:0000313" key="3">
    <source>
        <dbReference type="EMBL" id="XCD06377.1"/>
    </source>
</evidence>
<accession>A0AAU8B3W0</accession>
<evidence type="ECO:0000259" key="2">
    <source>
        <dbReference type="PROSITE" id="PS50943"/>
    </source>
</evidence>
<sequence length="107" mass="12951">MNGNKLQKLRKNNNLTQKQFCKIFKISQPTLSLWENEEREPDTKMLKQLANYFNVSIDYLLDNEESIKENELVKLERKLKKDDKERLIIILKTMFPNEYEETKKEQL</sequence>
<dbReference type="PANTHER" id="PTHR46558">
    <property type="entry name" value="TRACRIPTIONAL REGULATORY PROTEIN-RELATED-RELATED"/>
    <property type="match status" value="1"/>
</dbReference>
<evidence type="ECO:0000256" key="1">
    <source>
        <dbReference type="ARBA" id="ARBA00023125"/>
    </source>
</evidence>
<organism evidence="3">
    <name type="scientific">Dulem virus 68</name>
    <dbReference type="NCBI Taxonomy" id="3145779"/>
    <lineage>
        <taxon>Viruses</taxon>
        <taxon>Monodnaviria</taxon>
        <taxon>Loebvirae</taxon>
        <taxon>Hofneiviricota</taxon>
        <taxon>Faserviricetes</taxon>
        <taxon>Tubulavirales</taxon>
        <taxon>Inoviridae</taxon>
        <taxon>Inovirus</taxon>
    </lineage>
</organism>
<dbReference type="SMART" id="SM00530">
    <property type="entry name" value="HTH_XRE"/>
    <property type="match status" value="1"/>
</dbReference>
<dbReference type="PROSITE" id="PS50943">
    <property type="entry name" value="HTH_CROC1"/>
    <property type="match status" value="1"/>
</dbReference>
<dbReference type="Gene3D" id="1.10.260.40">
    <property type="entry name" value="lambda repressor-like DNA-binding domains"/>
    <property type="match status" value="1"/>
</dbReference>
<feature type="domain" description="HTH cro/C1-type" evidence="2">
    <location>
        <begin position="6"/>
        <end position="60"/>
    </location>
</feature>
<dbReference type="EMBL" id="PP511664">
    <property type="protein sequence ID" value="XCD06377.1"/>
    <property type="molecule type" value="Genomic_DNA"/>
</dbReference>
<dbReference type="InterPro" id="IPR001387">
    <property type="entry name" value="Cro/C1-type_HTH"/>
</dbReference>
<reference evidence="3" key="1">
    <citation type="submission" date="2024-03" db="EMBL/GenBank/DDBJ databases">
        <title>Diverse circular DNA viruses in blood, oral, and fecal samples of captive lemurs.</title>
        <authorList>
            <person name="Paietta E.N."/>
            <person name="Kraberger S."/>
            <person name="Lund M.C."/>
            <person name="Custer J.M."/>
            <person name="Vargas K.M."/>
            <person name="Ehmke E.E."/>
            <person name="Yoder A.D."/>
            <person name="Varsani A."/>
        </authorList>
    </citation>
    <scope>NUCLEOTIDE SEQUENCE</scope>
    <source>
        <strain evidence="3">Duke_25FS_81</strain>
    </source>
</reference>
<dbReference type="SUPFAM" id="SSF47413">
    <property type="entry name" value="lambda repressor-like DNA-binding domains"/>
    <property type="match status" value="1"/>
</dbReference>
<dbReference type="InterPro" id="IPR010982">
    <property type="entry name" value="Lambda_DNA-bd_dom_sf"/>
</dbReference>